<sequence>MFASALISYYLFPKNEYLSVGIRYIISLILVMLMNKYWLKQKIEIGFHNIPFYKQISSYLIILFLLIVNFYGFRLSDLSQPLADSICFSIGPGIFEEYVFRGVIFKAFLNKFKKNYKGILISILFSSFLFGLIHSLNIINSQNISSTSFQALNALIFGIVMSTVYLRTRNIIFPILSHIIYDFLAGVTYTTIDSNSTGVIVFYIFLIIFAAFMIRPKVIKSYLT</sequence>
<dbReference type="GO" id="GO:0080120">
    <property type="term" value="P:CAAX-box protein maturation"/>
    <property type="evidence" value="ECO:0007669"/>
    <property type="project" value="UniProtKB-ARBA"/>
</dbReference>
<feature type="domain" description="CAAX prenyl protease 2/Lysostaphin resistance protein A-like" evidence="3">
    <location>
        <begin position="81"/>
        <end position="184"/>
    </location>
</feature>
<dbReference type="AlphaFoldDB" id="A0A9W6B363"/>
<dbReference type="PANTHER" id="PTHR36435:SF1">
    <property type="entry name" value="CAAX AMINO TERMINAL PROTEASE FAMILY PROTEIN"/>
    <property type="match status" value="1"/>
</dbReference>
<comment type="caution">
    <text evidence="4">The sequence shown here is derived from an EMBL/GenBank/DDBJ whole genome shotgun (WGS) entry which is preliminary data.</text>
</comment>
<feature type="transmembrane region" description="Helical" evidence="2">
    <location>
        <begin position="171"/>
        <end position="192"/>
    </location>
</feature>
<dbReference type="Pfam" id="PF02517">
    <property type="entry name" value="Rce1-like"/>
    <property type="match status" value="1"/>
</dbReference>
<evidence type="ECO:0000256" key="1">
    <source>
        <dbReference type="ARBA" id="ARBA00009067"/>
    </source>
</evidence>
<reference evidence="4" key="2">
    <citation type="journal article" date="2023" name="PLoS ONE">
        <title>Philodulcilactobacillus myokoensis gen. nov., sp. nov., a fructophilic, acidophilic, and agar-phobic lactic acid bacterium isolated from fermented vegetable extracts.</title>
        <authorList>
            <person name="Kouya T."/>
            <person name="Ishiyama Y."/>
            <person name="Ohashi S."/>
            <person name="Kumakubo R."/>
            <person name="Yamazaki T."/>
            <person name="Otaki T."/>
        </authorList>
    </citation>
    <scope>NUCLEOTIDE SEQUENCE</scope>
    <source>
        <strain evidence="4">WR16-4</strain>
    </source>
</reference>
<evidence type="ECO:0000259" key="3">
    <source>
        <dbReference type="Pfam" id="PF02517"/>
    </source>
</evidence>
<keyword evidence="5" id="KW-1185">Reference proteome</keyword>
<comment type="similarity">
    <text evidence="1">Belongs to the UPF0177 family.</text>
</comment>
<evidence type="ECO:0000313" key="4">
    <source>
        <dbReference type="EMBL" id="GLB47099.1"/>
    </source>
</evidence>
<feature type="transmembrane region" description="Helical" evidence="2">
    <location>
        <begin position="116"/>
        <end position="136"/>
    </location>
</feature>
<feature type="transmembrane region" description="Helical" evidence="2">
    <location>
        <begin position="82"/>
        <end position="104"/>
    </location>
</feature>
<organism evidence="4 5">
    <name type="scientific">Philodulcilactobacillus myokoensis</name>
    <dbReference type="NCBI Taxonomy" id="2929573"/>
    <lineage>
        <taxon>Bacteria</taxon>
        <taxon>Bacillati</taxon>
        <taxon>Bacillota</taxon>
        <taxon>Bacilli</taxon>
        <taxon>Lactobacillales</taxon>
        <taxon>Lactobacillaceae</taxon>
        <taxon>Philodulcilactobacillus</taxon>
    </lineage>
</organism>
<keyword evidence="2" id="KW-0812">Transmembrane</keyword>
<dbReference type="GO" id="GO:0004175">
    <property type="term" value="F:endopeptidase activity"/>
    <property type="evidence" value="ECO:0007669"/>
    <property type="project" value="UniProtKB-ARBA"/>
</dbReference>
<accession>A0A9W6B363</accession>
<evidence type="ECO:0000256" key="2">
    <source>
        <dbReference type="SAM" id="Phobius"/>
    </source>
</evidence>
<feature type="transmembrane region" description="Helical" evidence="2">
    <location>
        <begin position="59"/>
        <end position="76"/>
    </location>
</feature>
<dbReference type="InterPro" id="IPR003675">
    <property type="entry name" value="Rce1/LyrA-like_dom"/>
</dbReference>
<dbReference type="PANTHER" id="PTHR36435">
    <property type="entry name" value="SLR1288 PROTEIN"/>
    <property type="match status" value="1"/>
</dbReference>
<dbReference type="EMBL" id="BRPL01000002">
    <property type="protein sequence ID" value="GLB47099.1"/>
    <property type="molecule type" value="Genomic_DNA"/>
</dbReference>
<protein>
    <recommendedName>
        <fullName evidence="3">CAAX prenyl protease 2/Lysostaphin resistance protein A-like domain-containing protein</fullName>
    </recommendedName>
</protein>
<keyword evidence="2" id="KW-0472">Membrane</keyword>
<feature type="transmembrane region" description="Helical" evidence="2">
    <location>
        <begin position="148"/>
        <end position="166"/>
    </location>
</feature>
<keyword evidence="2" id="KW-1133">Transmembrane helix</keyword>
<gene>
    <name evidence="4" type="ORF">WR164_10780</name>
</gene>
<reference evidence="4" key="1">
    <citation type="submission" date="2022-07" db="EMBL/GenBank/DDBJ databases">
        <authorList>
            <person name="Kouya T."/>
            <person name="Ishiyama Y."/>
        </authorList>
    </citation>
    <scope>NUCLEOTIDE SEQUENCE</scope>
    <source>
        <strain evidence="4">WR16-4</strain>
    </source>
</reference>
<name>A0A9W6B363_9LACO</name>
<proteinExistence type="inferred from homology"/>
<evidence type="ECO:0000313" key="5">
    <source>
        <dbReference type="Proteomes" id="UP001144204"/>
    </source>
</evidence>
<feature type="transmembrane region" description="Helical" evidence="2">
    <location>
        <begin position="198"/>
        <end position="214"/>
    </location>
</feature>
<feature type="transmembrane region" description="Helical" evidence="2">
    <location>
        <begin position="20"/>
        <end position="39"/>
    </location>
</feature>
<dbReference type="Proteomes" id="UP001144204">
    <property type="component" value="Unassembled WGS sequence"/>
</dbReference>
<dbReference type="InterPro" id="IPR052710">
    <property type="entry name" value="CAAX_protease"/>
</dbReference>